<keyword evidence="1" id="KW-0732">Signal</keyword>
<evidence type="ECO:0000313" key="2">
    <source>
        <dbReference type="EMBL" id="PPL20080.1"/>
    </source>
</evidence>
<protein>
    <recommendedName>
        <fullName evidence="4">Lipoprotein</fullName>
    </recommendedName>
</protein>
<evidence type="ECO:0008006" key="4">
    <source>
        <dbReference type="Google" id="ProtNLM"/>
    </source>
</evidence>
<gene>
    <name evidence="2" type="ORF">GY24_02965</name>
</gene>
<evidence type="ECO:0000256" key="1">
    <source>
        <dbReference type="SAM" id="SignalP"/>
    </source>
</evidence>
<sequence>MNRYHALLPLAAAAALALVGCSSPPPLSAQDSAALETLAAVAGPTSNVSAHRISSTECWLPSTHAIEDAAVDSSTLWRVICRVHYTDETGERYQDATCIGDFALEPMLDHCYRWAHYDFAPAFEDFPAVTAS</sequence>
<accession>A0ABX5AYW0</accession>
<dbReference type="Proteomes" id="UP000237755">
    <property type="component" value="Unassembled WGS sequence"/>
</dbReference>
<proteinExistence type="predicted"/>
<keyword evidence="3" id="KW-1185">Reference proteome</keyword>
<comment type="caution">
    <text evidence="2">The sequence shown here is derived from an EMBL/GenBank/DDBJ whole genome shotgun (WGS) entry which is preliminary data.</text>
</comment>
<feature type="chain" id="PRO_5045068331" description="Lipoprotein" evidence="1">
    <location>
        <begin position="30"/>
        <end position="132"/>
    </location>
</feature>
<evidence type="ECO:0000313" key="3">
    <source>
        <dbReference type="Proteomes" id="UP000237755"/>
    </source>
</evidence>
<dbReference type="PROSITE" id="PS51257">
    <property type="entry name" value="PROKAR_LIPOPROTEIN"/>
    <property type="match status" value="1"/>
</dbReference>
<dbReference type="EMBL" id="MPZN01000005">
    <property type="protein sequence ID" value="PPL20080.1"/>
    <property type="molecule type" value="Genomic_DNA"/>
</dbReference>
<feature type="signal peptide" evidence="1">
    <location>
        <begin position="1"/>
        <end position="29"/>
    </location>
</feature>
<dbReference type="RefSeq" id="WP_104474288.1">
    <property type="nucleotide sequence ID" value="NZ_MPZN01000005.1"/>
</dbReference>
<reference evidence="2 3" key="1">
    <citation type="journal article" date="2008" name="Int. J. Syst. Evol. Microbiol.">
        <title>Leifsonia pindariensis sp. nov., isolated from the Pindari glacier of the Indian Himalayas, and emended description of the genus Leifsonia.</title>
        <authorList>
            <person name="Reddy G.S."/>
            <person name="Prabagaran S.R."/>
            <person name="Shivaji S."/>
        </authorList>
    </citation>
    <scope>NUCLEOTIDE SEQUENCE [LARGE SCALE GENOMIC DNA]</scope>
    <source>
        <strain evidence="2 3">PON 10</strain>
    </source>
</reference>
<name>A0ABX5AYW0_9MICO</name>
<organism evidence="2 3">
    <name type="scientific">Microterricola pindariensis</name>
    <dbReference type="NCBI Taxonomy" id="478010"/>
    <lineage>
        <taxon>Bacteria</taxon>
        <taxon>Bacillati</taxon>
        <taxon>Actinomycetota</taxon>
        <taxon>Actinomycetes</taxon>
        <taxon>Micrococcales</taxon>
        <taxon>Microbacteriaceae</taxon>
        <taxon>Microterricola</taxon>
    </lineage>
</organism>